<feature type="chain" id="PRO_5017986304" evidence="1">
    <location>
        <begin position="31"/>
        <end position="83"/>
    </location>
</feature>
<comment type="caution">
    <text evidence="2">The sequence shown here is derived from an EMBL/GenBank/DDBJ whole genome shotgun (WGS) entry which is preliminary data.</text>
</comment>
<evidence type="ECO:0000313" key="3">
    <source>
        <dbReference type="Proteomes" id="UP000271683"/>
    </source>
</evidence>
<evidence type="ECO:0000256" key="1">
    <source>
        <dbReference type="SAM" id="SignalP"/>
    </source>
</evidence>
<reference evidence="2 3" key="1">
    <citation type="submission" date="2018-11" db="EMBL/GenBank/DDBJ databases">
        <title>Sequencing the genomes of 1000 actinobacteria strains.</title>
        <authorList>
            <person name="Klenk H.-P."/>
        </authorList>
    </citation>
    <scope>NUCLEOTIDE SEQUENCE [LARGE SCALE GENOMIC DNA]</scope>
    <source>
        <strain evidence="2 3">DSM 43634</strain>
    </source>
</reference>
<sequence length="83" mass="8810">MSVRMRMASLGATATMVAVGLLATPQAASAVTYVPVDGASFSGPAASADCQAYGKDGRSRGKWDFYRCTSMQTYVHMIGYVYV</sequence>
<gene>
    <name evidence="2" type="ORF">EDD30_6113</name>
</gene>
<dbReference type="Proteomes" id="UP000271683">
    <property type="component" value="Unassembled WGS sequence"/>
</dbReference>
<dbReference type="EMBL" id="RJKL01000001">
    <property type="protein sequence ID" value="ROP33144.1"/>
    <property type="molecule type" value="Genomic_DNA"/>
</dbReference>
<feature type="signal peptide" evidence="1">
    <location>
        <begin position="1"/>
        <end position="30"/>
    </location>
</feature>
<organism evidence="2 3">
    <name type="scientific">Couchioplanes caeruleus</name>
    <dbReference type="NCBI Taxonomy" id="56438"/>
    <lineage>
        <taxon>Bacteria</taxon>
        <taxon>Bacillati</taxon>
        <taxon>Actinomycetota</taxon>
        <taxon>Actinomycetes</taxon>
        <taxon>Micromonosporales</taxon>
        <taxon>Micromonosporaceae</taxon>
        <taxon>Couchioplanes</taxon>
    </lineage>
</organism>
<accession>A0A3N1GSG8</accession>
<proteinExistence type="predicted"/>
<dbReference type="AlphaFoldDB" id="A0A3N1GSG8"/>
<keyword evidence="1" id="KW-0732">Signal</keyword>
<dbReference type="RefSeq" id="WP_143162618.1">
    <property type="nucleotide sequence ID" value="NZ_RJKL01000001.1"/>
</dbReference>
<protein>
    <submittedName>
        <fullName evidence="2">Uncharacterized protein</fullName>
    </submittedName>
</protein>
<name>A0A3N1GSG8_9ACTN</name>
<evidence type="ECO:0000313" key="2">
    <source>
        <dbReference type="EMBL" id="ROP33144.1"/>
    </source>
</evidence>